<evidence type="ECO:0000259" key="22">
    <source>
        <dbReference type="Pfam" id="PF02875"/>
    </source>
</evidence>
<comment type="similarity">
    <text evidence="4 21">Belongs to the folylpolyglutamate synthase family.</text>
</comment>
<keyword evidence="13" id="KW-0289">Folate biosynthesis</keyword>
<dbReference type="Pfam" id="PF08245">
    <property type="entry name" value="Mur_ligase_M"/>
    <property type="match status" value="1"/>
</dbReference>
<comment type="pathway">
    <text evidence="3">Cofactor biosynthesis; tetrahydrofolylpolyglutamate biosynthesis.</text>
</comment>
<proteinExistence type="inferred from homology"/>
<gene>
    <name evidence="24" type="primary">folC</name>
    <name evidence="24" type="ORF">ACFFJH_12855</name>
</gene>
<dbReference type="EC" id="6.3.2.12" evidence="5"/>
<sequence>MSSNTIDSSSAISPSKLADWLKLLEQRHAKEIDMGLDRVMQVKQKLGIHYDCPVIMVAGTNGKGSTCAMLEAILLQAGYKVGLYSKPHFLDFNERARINGIPVGDELFVDTFQEVEAARGDISLTYFEFTTLAICQLLARQNLDVVILEVGLGGRLDAVNVIDADVAIVTSVDIDHVDYLGDTREKIGFEKAGIFRSGKVAICSDPQAPQSLIDHAQAIGADLRLFGRDFNYNGDKQQWNFGGRDQRRNSLAYPSLRGANQLLNASAVLAALEALRHQLPVGAQEVRTGLVMVDLPGRFQVLPGRPTVVLDVAHNPHAAATLAQNLDNMGFHAYTYAVFGSMLDKDIAGVISHMKAKVDHWCICDLPLPRAASADHLAQALEVAGVLEDKEHSLQKFSSPEDAYAFALSKAGENDRIVVFGSFLTVAGVMRARRNASS</sequence>
<name>A0ABV6IFU4_9BURK</name>
<evidence type="ECO:0000256" key="7">
    <source>
        <dbReference type="ARBA" id="ARBA00019357"/>
    </source>
</evidence>
<dbReference type="InterPro" id="IPR036565">
    <property type="entry name" value="Mur-like_cat_sf"/>
</dbReference>
<keyword evidence="8 21" id="KW-0436">Ligase</keyword>
<dbReference type="Gene3D" id="3.40.1190.10">
    <property type="entry name" value="Mur-like, catalytic domain"/>
    <property type="match status" value="1"/>
</dbReference>
<dbReference type="RefSeq" id="WP_390213219.1">
    <property type="nucleotide sequence ID" value="NZ_JBHLXJ010000014.1"/>
</dbReference>
<dbReference type="PIRSF" id="PIRSF001563">
    <property type="entry name" value="Folylpolyglu_synth"/>
    <property type="match status" value="1"/>
</dbReference>
<evidence type="ECO:0000256" key="13">
    <source>
        <dbReference type="ARBA" id="ARBA00022909"/>
    </source>
</evidence>
<comment type="catalytic activity">
    <reaction evidence="18">
        <text>10-formyltetrahydrofolyl-(gamma-L-Glu)(n) + L-glutamate + ATP = 10-formyltetrahydrofolyl-(gamma-L-Glu)(n+1) + ADP + phosphate + H(+)</text>
        <dbReference type="Rhea" id="RHEA:51904"/>
        <dbReference type="Rhea" id="RHEA-COMP:13088"/>
        <dbReference type="Rhea" id="RHEA-COMP:14300"/>
        <dbReference type="ChEBI" id="CHEBI:15378"/>
        <dbReference type="ChEBI" id="CHEBI:29985"/>
        <dbReference type="ChEBI" id="CHEBI:30616"/>
        <dbReference type="ChEBI" id="CHEBI:43474"/>
        <dbReference type="ChEBI" id="CHEBI:134413"/>
        <dbReference type="ChEBI" id="CHEBI:456216"/>
        <dbReference type="EC" id="6.3.2.17"/>
    </reaction>
</comment>
<feature type="domain" description="Mur ligase C-terminal" evidence="22">
    <location>
        <begin position="297"/>
        <end position="423"/>
    </location>
</feature>
<evidence type="ECO:0000256" key="12">
    <source>
        <dbReference type="ARBA" id="ARBA00022842"/>
    </source>
</evidence>
<evidence type="ECO:0000256" key="16">
    <source>
        <dbReference type="ARBA" id="ARBA00032510"/>
    </source>
</evidence>
<keyword evidence="25" id="KW-1185">Reference proteome</keyword>
<organism evidence="24 25">
    <name type="scientific">Undibacterium danionis</name>
    <dbReference type="NCBI Taxonomy" id="1812100"/>
    <lineage>
        <taxon>Bacteria</taxon>
        <taxon>Pseudomonadati</taxon>
        <taxon>Pseudomonadota</taxon>
        <taxon>Betaproteobacteria</taxon>
        <taxon>Burkholderiales</taxon>
        <taxon>Oxalobacteraceae</taxon>
        <taxon>Undibacterium</taxon>
    </lineage>
</organism>
<evidence type="ECO:0000256" key="8">
    <source>
        <dbReference type="ARBA" id="ARBA00022598"/>
    </source>
</evidence>
<feature type="domain" description="Mur ligase central" evidence="23">
    <location>
        <begin position="57"/>
        <end position="233"/>
    </location>
</feature>
<dbReference type="InterPro" id="IPR004101">
    <property type="entry name" value="Mur_ligase_C"/>
</dbReference>
<evidence type="ECO:0000256" key="6">
    <source>
        <dbReference type="ARBA" id="ARBA00013025"/>
    </source>
</evidence>
<dbReference type="EMBL" id="JBHLXJ010000014">
    <property type="protein sequence ID" value="MFC0350706.1"/>
    <property type="molecule type" value="Genomic_DNA"/>
</dbReference>
<dbReference type="Proteomes" id="UP001589844">
    <property type="component" value="Unassembled WGS sequence"/>
</dbReference>
<evidence type="ECO:0000313" key="24">
    <source>
        <dbReference type="EMBL" id="MFC0350706.1"/>
    </source>
</evidence>
<evidence type="ECO:0000256" key="21">
    <source>
        <dbReference type="PIRNR" id="PIRNR001563"/>
    </source>
</evidence>
<evidence type="ECO:0000256" key="9">
    <source>
        <dbReference type="ARBA" id="ARBA00022723"/>
    </source>
</evidence>
<comment type="catalytic activity">
    <reaction evidence="20">
        <text>7,8-dihydropteroate + L-glutamate + ATP = 7,8-dihydrofolate + ADP + phosphate + H(+)</text>
        <dbReference type="Rhea" id="RHEA:23584"/>
        <dbReference type="ChEBI" id="CHEBI:15378"/>
        <dbReference type="ChEBI" id="CHEBI:17839"/>
        <dbReference type="ChEBI" id="CHEBI:29985"/>
        <dbReference type="ChEBI" id="CHEBI:30616"/>
        <dbReference type="ChEBI" id="CHEBI:43474"/>
        <dbReference type="ChEBI" id="CHEBI:57451"/>
        <dbReference type="ChEBI" id="CHEBI:456216"/>
        <dbReference type="EC" id="6.3.2.12"/>
    </reaction>
</comment>
<keyword evidence="11 21" id="KW-0067">ATP-binding</keyword>
<keyword evidence="10 21" id="KW-0547">Nucleotide-binding</keyword>
<dbReference type="Pfam" id="PF02875">
    <property type="entry name" value="Mur_ligase_C"/>
    <property type="match status" value="1"/>
</dbReference>
<comment type="pathway">
    <text evidence="2">Cofactor biosynthesis; tetrahydrofolate biosynthesis; 7,8-dihydrofolate from 2-amino-4-hydroxy-6-hydroxymethyl-7,8-dihydropteridine diphosphate and 4-aminobenzoate: step 2/2.</text>
</comment>
<dbReference type="Gene3D" id="3.90.190.20">
    <property type="entry name" value="Mur ligase, C-terminal domain"/>
    <property type="match status" value="1"/>
</dbReference>
<dbReference type="NCBIfam" id="NF008101">
    <property type="entry name" value="PRK10846.1"/>
    <property type="match status" value="1"/>
</dbReference>
<comment type="function">
    <text evidence="1">Functions in two distinct reactions of the de novo folate biosynthetic pathway. Catalyzes the addition of a glutamate residue to dihydropteroate (7,8-dihydropteroate or H2Pte) to form dihydrofolate (7,8-dihydrofolate monoglutamate or H2Pte-Glu). Also catalyzes successive additions of L-glutamate to tetrahydrofolate or 10-formyltetrahydrofolate or 5,10-methylenetetrahydrofolate, leading to folylpolyglutamate derivatives.</text>
</comment>
<dbReference type="InterPro" id="IPR001645">
    <property type="entry name" value="Folylpolyglutamate_synth"/>
</dbReference>
<dbReference type="InterPro" id="IPR013221">
    <property type="entry name" value="Mur_ligase_cen"/>
</dbReference>
<dbReference type="PANTHER" id="PTHR11136">
    <property type="entry name" value="FOLYLPOLYGLUTAMATE SYNTHASE-RELATED"/>
    <property type="match status" value="1"/>
</dbReference>
<evidence type="ECO:0000256" key="18">
    <source>
        <dbReference type="ARBA" id="ARBA00047808"/>
    </source>
</evidence>
<evidence type="ECO:0000256" key="20">
    <source>
        <dbReference type="ARBA" id="ARBA00049161"/>
    </source>
</evidence>
<comment type="catalytic activity">
    <reaction evidence="19">
        <text>(6R)-5,10-methylenetetrahydrofolyl-(gamma-L-Glu)(n) + L-glutamate + ATP = (6R)-5,10-methylenetetrahydrofolyl-(gamma-L-Glu)(n+1) + ADP + phosphate + H(+)</text>
        <dbReference type="Rhea" id="RHEA:51912"/>
        <dbReference type="Rhea" id="RHEA-COMP:13257"/>
        <dbReference type="Rhea" id="RHEA-COMP:13258"/>
        <dbReference type="ChEBI" id="CHEBI:15378"/>
        <dbReference type="ChEBI" id="CHEBI:29985"/>
        <dbReference type="ChEBI" id="CHEBI:30616"/>
        <dbReference type="ChEBI" id="CHEBI:43474"/>
        <dbReference type="ChEBI" id="CHEBI:136572"/>
        <dbReference type="ChEBI" id="CHEBI:456216"/>
        <dbReference type="EC" id="6.3.2.17"/>
    </reaction>
</comment>
<evidence type="ECO:0000256" key="14">
    <source>
        <dbReference type="ARBA" id="ARBA00030048"/>
    </source>
</evidence>
<evidence type="ECO:0000256" key="11">
    <source>
        <dbReference type="ARBA" id="ARBA00022840"/>
    </source>
</evidence>
<dbReference type="SUPFAM" id="SSF53244">
    <property type="entry name" value="MurD-like peptide ligases, peptide-binding domain"/>
    <property type="match status" value="1"/>
</dbReference>
<evidence type="ECO:0000256" key="19">
    <source>
        <dbReference type="ARBA" id="ARBA00049035"/>
    </source>
</evidence>
<evidence type="ECO:0000259" key="23">
    <source>
        <dbReference type="Pfam" id="PF08245"/>
    </source>
</evidence>
<dbReference type="EC" id="6.3.2.17" evidence="6"/>
<evidence type="ECO:0000256" key="10">
    <source>
        <dbReference type="ARBA" id="ARBA00022741"/>
    </source>
</evidence>
<evidence type="ECO:0000256" key="15">
    <source>
        <dbReference type="ARBA" id="ARBA00030592"/>
    </source>
</evidence>
<evidence type="ECO:0000256" key="4">
    <source>
        <dbReference type="ARBA" id="ARBA00008276"/>
    </source>
</evidence>
<dbReference type="NCBIfam" id="TIGR01499">
    <property type="entry name" value="folC"/>
    <property type="match status" value="1"/>
</dbReference>
<keyword evidence="12" id="KW-0460">Magnesium</keyword>
<accession>A0ABV6IFU4</accession>
<evidence type="ECO:0000256" key="1">
    <source>
        <dbReference type="ARBA" id="ARBA00002714"/>
    </source>
</evidence>
<reference evidence="24 25" key="1">
    <citation type="submission" date="2024-09" db="EMBL/GenBank/DDBJ databases">
        <authorList>
            <person name="Sun Q."/>
            <person name="Mori K."/>
        </authorList>
    </citation>
    <scope>NUCLEOTIDE SEQUENCE [LARGE SCALE GENOMIC DNA]</scope>
    <source>
        <strain evidence="24 25">CCM 8677</strain>
    </source>
</reference>
<dbReference type="InterPro" id="IPR036615">
    <property type="entry name" value="Mur_ligase_C_dom_sf"/>
</dbReference>
<dbReference type="GO" id="GO:0008841">
    <property type="term" value="F:dihydrofolate synthase activity"/>
    <property type="evidence" value="ECO:0007669"/>
    <property type="project" value="UniProtKB-EC"/>
</dbReference>
<dbReference type="PANTHER" id="PTHR11136:SF0">
    <property type="entry name" value="DIHYDROFOLATE SYNTHETASE-RELATED"/>
    <property type="match status" value="1"/>
</dbReference>
<evidence type="ECO:0000256" key="2">
    <source>
        <dbReference type="ARBA" id="ARBA00004799"/>
    </source>
</evidence>
<evidence type="ECO:0000256" key="17">
    <source>
        <dbReference type="ARBA" id="ARBA00047493"/>
    </source>
</evidence>
<dbReference type="SUPFAM" id="SSF53623">
    <property type="entry name" value="MurD-like peptide ligases, catalytic domain"/>
    <property type="match status" value="1"/>
</dbReference>
<dbReference type="GO" id="GO:0004326">
    <property type="term" value="F:tetrahydrofolylpolyglutamate synthase activity"/>
    <property type="evidence" value="ECO:0007669"/>
    <property type="project" value="UniProtKB-EC"/>
</dbReference>
<evidence type="ECO:0000256" key="5">
    <source>
        <dbReference type="ARBA" id="ARBA00013023"/>
    </source>
</evidence>
<evidence type="ECO:0000256" key="3">
    <source>
        <dbReference type="ARBA" id="ARBA00005150"/>
    </source>
</evidence>
<protein>
    <recommendedName>
        <fullName evidence="7">Dihydrofolate synthase/folylpolyglutamate synthase</fullName>
        <ecNumber evidence="5">6.3.2.12</ecNumber>
        <ecNumber evidence="6">6.3.2.17</ecNumber>
    </recommendedName>
    <alternativeName>
        <fullName evidence="16">Folylpoly-gamma-glutamate synthetase-dihydrofolate synthetase</fullName>
    </alternativeName>
    <alternativeName>
        <fullName evidence="14">Folylpolyglutamate synthetase</fullName>
    </alternativeName>
    <alternativeName>
        <fullName evidence="15">Tetrahydrofolylpolyglutamate synthase</fullName>
    </alternativeName>
</protein>
<keyword evidence="9" id="KW-0479">Metal-binding</keyword>
<comment type="caution">
    <text evidence="24">The sequence shown here is derived from an EMBL/GenBank/DDBJ whole genome shotgun (WGS) entry which is preliminary data.</text>
</comment>
<comment type="catalytic activity">
    <reaction evidence="17">
        <text>(6S)-5,6,7,8-tetrahydrofolyl-(gamma-L-Glu)(n) + L-glutamate + ATP = (6S)-5,6,7,8-tetrahydrofolyl-(gamma-L-Glu)(n+1) + ADP + phosphate + H(+)</text>
        <dbReference type="Rhea" id="RHEA:10580"/>
        <dbReference type="Rhea" id="RHEA-COMP:14738"/>
        <dbReference type="Rhea" id="RHEA-COMP:14740"/>
        <dbReference type="ChEBI" id="CHEBI:15378"/>
        <dbReference type="ChEBI" id="CHEBI:29985"/>
        <dbReference type="ChEBI" id="CHEBI:30616"/>
        <dbReference type="ChEBI" id="CHEBI:43474"/>
        <dbReference type="ChEBI" id="CHEBI:141005"/>
        <dbReference type="ChEBI" id="CHEBI:456216"/>
        <dbReference type="EC" id="6.3.2.17"/>
    </reaction>
</comment>
<evidence type="ECO:0000313" key="25">
    <source>
        <dbReference type="Proteomes" id="UP001589844"/>
    </source>
</evidence>